<gene>
    <name evidence="2" type="ORF">AVEN_41861_1</name>
</gene>
<sequence>MPRKIPELAPLEIFAPHQRENVCPTTYDSMLNRATYTADLQWNRVSSLEPSSFEAETLPLGHSGPWPRLRQASWNPIRVFEAPATRKKGKGKNPFLLDSKPIENPIPEYIFSSLSLSFFLSVCPNPSFLLRGNSWCLPIPQPVTSDASNWKCRCSNGNAVSEMHAAEKFNSLEKKGEGRCFSARQGLPSKSVGKRMSFRTQERGG</sequence>
<evidence type="ECO:0000313" key="2">
    <source>
        <dbReference type="EMBL" id="GBL77476.1"/>
    </source>
</evidence>
<name>A0A4Y2AE10_ARAVE</name>
<dbReference type="Proteomes" id="UP000499080">
    <property type="component" value="Unassembled WGS sequence"/>
</dbReference>
<comment type="caution">
    <text evidence="2">The sequence shown here is derived from an EMBL/GenBank/DDBJ whole genome shotgun (WGS) entry which is preliminary data.</text>
</comment>
<evidence type="ECO:0000313" key="3">
    <source>
        <dbReference type="Proteomes" id="UP000499080"/>
    </source>
</evidence>
<organism evidence="2 3">
    <name type="scientific">Araneus ventricosus</name>
    <name type="common">Orbweaver spider</name>
    <name type="synonym">Epeira ventricosa</name>
    <dbReference type="NCBI Taxonomy" id="182803"/>
    <lineage>
        <taxon>Eukaryota</taxon>
        <taxon>Metazoa</taxon>
        <taxon>Ecdysozoa</taxon>
        <taxon>Arthropoda</taxon>
        <taxon>Chelicerata</taxon>
        <taxon>Arachnida</taxon>
        <taxon>Araneae</taxon>
        <taxon>Araneomorphae</taxon>
        <taxon>Entelegynae</taxon>
        <taxon>Araneoidea</taxon>
        <taxon>Araneidae</taxon>
        <taxon>Araneus</taxon>
    </lineage>
</organism>
<protein>
    <submittedName>
        <fullName evidence="2">Uncharacterized protein</fullName>
    </submittedName>
</protein>
<proteinExistence type="predicted"/>
<accession>A0A4Y2AE10</accession>
<dbReference type="EMBL" id="BGPR01000012">
    <property type="protein sequence ID" value="GBL77476.1"/>
    <property type="molecule type" value="Genomic_DNA"/>
</dbReference>
<reference evidence="2 3" key="1">
    <citation type="journal article" date="2019" name="Sci. Rep.">
        <title>Orb-weaving spider Araneus ventricosus genome elucidates the spidroin gene catalogue.</title>
        <authorList>
            <person name="Kono N."/>
            <person name="Nakamura H."/>
            <person name="Ohtoshi R."/>
            <person name="Moran D.A.P."/>
            <person name="Shinohara A."/>
            <person name="Yoshida Y."/>
            <person name="Fujiwara M."/>
            <person name="Mori M."/>
            <person name="Tomita M."/>
            <person name="Arakawa K."/>
        </authorList>
    </citation>
    <scope>NUCLEOTIDE SEQUENCE [LARGE SCALE GENOMIC DNA]</scope>
</reference>
<feature type="region of interest" description="Disordered" evidence="1">
    <location>
        <begin position="183"/>
        <end position="205"/>
    </location>
</feature>
<evidence type="ECO:0000256" key="1">
    <source>
        <dbReference type="SAM" id="MobiDB-lite"/>
    </source>
</evidence>
<dbReference type="AlphaFoldDB" id="A0A4Y2AE10"/>
<keyword evidence="3" id="KW-1185">Reference proteome</keyword>